<dbReference type="Pfam" id="PF01292">
    <property type="entry name" value="Ni_hydr_CYTB"/>
    <property type="match status" value="1"/>
</dbReference>
<dbReference type="SUPFAM" id="SSF81342">
    <property type="entry name" value="Transmembrane di-heme cytochromes"/>
    <property type="match status" value="1"/>
</dbReference>
<feature type="domain" description="Cytochrome b561 bacterial/Ni-hydrogenase" evidence="7">
    <location>
        <begin position="7"/>
        <end position="182"/>
    </location>
</feature>
<feature type="transmembrane region" description="Helical" evidence="6">
    <location>
        <begin position="193"/>
        <end position="216"/>
    </location>
</feature>
<sequence>MMQGVRVWDAPTRLFHWSLVAGFAGMWYSGKQGGDLLQYHIWCGIGIAGLLLFRLLWGMVGSDTARFAHFVRGPGTIMRYLKGELAEHEQPGHNPLGALMVVALLGVLLFQVSTGLFSADVDSYLYDGPLAARIDSGLAEAITAWHKLSFNLLLGLVGLHVLAILTYKLVKKQNLVHAMVTGRKPLGGVAPRLRFASPALAVLMALLSAGGVYLLLTRV</sequence>
<keyword evidence="5 6" id="KW-0472">Membrane</keyword>
<evidence type="ECO:0000256" key="6">
    <source>
        <dbReference type="SAM" id="Phobius"/>
    </source>
</evidence>
<evidence type="ECO:0000313" key="8">
    <source>
        <dbReference type="EMBL" id="MDN0075574.1"/>
    </source>
</evidence>
<evidence type="ECO:0000313" key="9">
    <source>
        <dbReference type="Proteomes" id="UP001168540"/>
    </source>
</evidence>
<comment type="caution">
    <text evidence="8">The sequence shown here is derived from an EMBL/GenBank/DDBJ whole genome shotgun (WGS) entry which is preliminary data.</text>
</comment>
<evidence type="ECO:0000256" key="3">
    <source>
        <dbReference type="ARBA" id="ARBA00022692"/>
    </source>
</evidence>
<feature type="transmembrane region" description="Helical" evidence="6">
    <location>
        <begin position="148"/>
        <end position="170"/>
    </location>
</feature>
<gene>
    <name evidence="8" type="ORF">QU481_11785</name>
</gene>
<evidence type="ECO:0000256" key="1">
    <source>
        <dbReference type="ARBA" id="ARBA00004651"/>
    </source>
</evidence>
<keyword evidence="3 6" id="KW-0812">Transmembrane</keyword>
<evidence type="ECO:0000256" key="4">
    <source>
        <dbReference type="ARBA" id="ARBA00022989"/>
    </source>
</evidence>
<keyword evidence="2" id="KW-1003">Cell membrane</keyword>
<dbReference type="EMBL" id="JAUEDK010000019">
    <property type="protein sequence ID" value="MDN0075574.1"/>
    <property type="molecule type" value="Genomic_DNA"/>
</dbReference>
<dbReference type="InterPro" id="IPR016174">
    <property type="entry name" value="Di-haem_cyt_TM"/>
</dbReference>
<dbReference type="Proteomes" id="UP001168540">
    <property type="component" value="Unassembled WGS sequence"/>
</dbReference>
<name>A0ABT7XP45_9NEIS</name>
<feature type="transmembrane region" description="Helical" evidence="6">
    <location>
        <begin position="36"/>
        <end position="57"/>
    </location>
</feature>
<dbReference type="PANTHER" id="PTHR30485:SF2">
    <property type="entry name" value="BLL0597 PROTEIN"/>
    <property type="match status" value="1"/>
</dbReference>
<evidence type="ECO:0000256" key="2">
    <source>
        <dbReference type="ARBA" id="ARBA00022475"/>
    </source>
</evidence>
<evidence type="ECO:0000256" key="5">
    <source>
        <dbReference type="ARBA" id="ARBA00023136"/>
    </source>
</evidence>
<accession>A0ABT7XP45</accession>
<comment type="subcellular location">
    <subcellularLocation>
        <location evidence="1">Cell membrane</location>
        <topology evidence="1">Multi-pass membrane protein</topology>
    </subcellularLocation>
</comment>
<keyword evidence="9" id="KW-1185">Reference proteome</keyword>
<keyword evidence="4 6" id="KW-1133">Transmembrane helix</keyword>
<feature type="transmembrane region" description="Helical" evidence="6">
    <location>
        <begin position="96"/>
        <end position="117"/>
    </location>
</feature>
<protein>
    <submittedName>
        <fullName evidence="8">Cytochrome b/b6 domain-containing protein</fullName>
    </submittedName>
</protein>
<proteinExistence type="predicted"/>
<dbReference type="InterPro" id="IPR011577">
    <property type="entry name" value="Cyt_b561_bac/Ni-Hgenase"/>
</dbReference>
<dbReference type="InterPro" id="IPR051542">
    <property type="entry name" value="Hydrogenase_cytochrome"/>
</dbReference>
<dbReference type="PANTHER" id="PTHR30485">
    <property type="entry name" value="NI/FE-HYDROGENASE 1 B-TYPE CYTOCHROME SUBUNIT"/>
    <property type="match status" value="1"/>
</dbReference>
<dbReference type="RefSeq" id="WP_289830207.1">
    <property type="nucleotide sequence ID" value="NZ_JAUEDK010000019.1"/>
</dbReference>
<dbReference type="Gene3D" id="1.20.950.20">
    <property type="entry name" value="Transmembrane di-heme cytochromes, Chain C"/>
    <property type="match status" value="1"/>
</dbReference>
<reference evidence="8" key="1">
    <citation type="submission" date="2023-06" db="EMBL/GenBank/DDBJ databases">
        <authorList>
            <person name="Zhang S."/>
        </authorList>
    </citation>
    <scope>NUCLEOTIDE SEQUENCE</scope>
    <source>
        <strain evidence="8">SG2303</strain>
    </source>
</reference>
<evidence type="ECO:0000259" key="7">
    <source>
        <dbReference type="Pfam" id="PF01292"/>
    </source>
</evidence>
<organism evidence="8 9">
    <name type="scientific">Crenobacter oryzisoli</name>
    <dbReference type="NCBI Taxonomy" id="3056844"/>
    <lineage>
        <taxon>Bacteria</taxon>
        <taxon>Pseudomonadati</taxon>
        <taxon>Pseudomonadota</taxon>
        <taxon>Betaproteobacteria</taxon>
        <taxon>Neisseriales</taxon>
        <taxon>Neisseriaceae</taxon>
        <taxon>Crenobacter</taxon>
    </lineage>
</organism>